<evidence type="ECO:0000313" key="3">
    <source>
        <dbReference type="Proteomes" id="UP000310066"/>
    </source>
</evidence>
<name>A0A4U0UGW6_9PEZI</name>
<gene>
    <name evidence="2" type="ORF">B0A54_13344</name>
</gene>
<sequence>MLPEDTGDHYATSTPTVETPSNDVRSPSFISSLISQDIYLCTTIDLLAASEGFATPSLTYFHKTVESPFITPYDLANWTIFKDRVVEAATHCSAVASAALAVQELYKARRNCLSHFKALPLYYVACEMFGEKMSSGQVGHDVDLVFILAFLVSLFETLAPQEAHRRPLALGHGRIVAQLKMWSSAEQPRAPLSLRIAAWLLVFHAAARRSGNPGLLSGNVEDVLASACSRYPQLPPLDNGQNIPLGNHLVSTLSDPLFTFYFQLQLLSTKVADLSHYHRNRTTGAHQEEVSVLMNSLQERMEALWQAQARRMIASPDHRTALADNRSNGDGFVHPAYLRALFLYAIESFNESETRWAVSQMRQIKDPVRYSEFFATFAEGLAEEQRAKGRRVTTKWFCWRAFGTTPPYL</sequence>
<dbReference type="STRING" id="329885.A0A4U0UGW6"/>
<comment type="caution">
    <text evidence="2">The sequence shown here is derived from an EMBL/GenBank/DDBJ whole genome shotgun (WGS) entry which is preliminary data.</text>
</comment>
<dbReference type="OrthoDB" id="508119at2759"/>
<reference evidence="2 3" key="1">
    <citation type="submission" date="2017-03" db="EMBL/GenBank/DDBJ databases">
        <title>Genomes of endolithic fungi from Antarctica.</title>
        <authorList>
            <person name="Coleine C."/>
            <person name="Masonjones S."/>
            <person name="Stajich J.E."/>
        </authorList>
    </citation>
    <scope>NUCLEOTIDE SEQUENCE [LARGE SCALE GENOMIC DNA]</scope>
    <source>
        <strain evidence="2 3">CCFEE 5311</strain>
    </source>
</reference>
<organism evidence="2 3">
    <name type="scientific">Friedmanniomyces endolithicus</name>
    <dbReference type="NCBI Taxonomy" id="329885"/>
    <lineage>
        <taxon>Eukaryota</taxon>
        <taxon>Fungi</taxon>
        <taxon>Dikarya</taxon>
        <taxon>Ascomycota</taxon>
        <taxon>Pezizomycotina</taxon>
        <taxon>Dothideomycetes</taxon>
        <taxon>Dothideomycetidae</taxon>
        <taxon>Mycosphaerellales</taxon>
        <taxon>Teratosphaeriaceae</taxon>
        <taxon>Friedmanniomyces</taxon>
    </lineage>
</organism>
<evidence type="ECO:0008006" key="4">
    <source>
        <dbReference type="Google" id="ProtNLM"/>
    </source>
</evidence>
<feature type="compositionally biased region" description="Polar residues" evidence="1">
    <location>
        <begin position="11"/>
        <end position="24"/>
    </location>
</feature>
<accession>A0A4U0UGW6</accession>
<evidence type="ECO:0000256" key="1">
    <source>
        <dbReference type="SAM" id="MobiDB-lite"/>
    </source>
</evidence>
<evidence type="ECO:0000313" key="2">
    <source>
        <dbReference type="EMBL" id="TKA34744.1"/>
    </source>
</evidence>
<dbReference type="Proteomes" id="UP000310066">
    <property type="component" value="Unassembled WGS sequence"/>
</dbReference>
<dbReference type="EMBL" id="NAJP01000077">
    <property type="protein sequence ID" value="TKA34744.1"/>
    <property type="molecule type" value="Genomic_DNA"/>
</dbReference>
<dbReference type="AlphaFoldDB" id="A0A4U0UGW6"/>
<proteinExistence type="predicted"/>
<protein>
    <recommendedName>
        <fullName evidence="4">Transcription factor domain-containing protein</fullName>
    </recommendedName>
</protein>
<feature type="region of interest" description="Disordered" evidence="1">
    <location>
        <begin position="1"/>
        <end position="24"/>
    </location>
</feature>